<evidence type="ECO:0000313" key="2">
    <source>
        <dbReference type="Proteomes" id="UP000199087"/>
    </source>
</evidence>
<accession>A0A0U1P005</accession>
<dbReference type="AlphaFoldDB" id="A0A0U1P005"/>
<keyword evidence="2" id="KW-1185">Reference proteome</keyword>
<name>A0A0U1P005_9BACI</name>
<reference evidence="2" key="1">
    <citation type="submission" date="2015-05" db="EMBL/GenBank/DDBJ databases">
        <authorList>
            <person name="Urmite Genomes"/>
        </authorList>
    </citation>
    <scope>NUCLEOTIDE SEQUENCE [LARGE SCALE GENOMIC DNA]</scope>
    <source>
        <strain evidence="2">LF1</strain>
    </source>
</reference>
<dbReference type="EMBL" id="CVRB01000003">
    <property type="protein sequence ID" value="CRK83566.1"/>
    <property type="molecule type" value="Genomic_DNA"/>
</dbReference>
<dbReference type="Proteomes" id="UP000199087">
    <property type="component" value="Unassembled WGS sequence"/>
</dbReference>
<gene>
    <name evidence="1" type="ORF">BN000_03537</name>
</gene>
<evidence type="ECO:0000313" key="1">
    <source>
        <dbReference type="EMBL" id="CRK83566.1"/>
    </source>
</evidence>
<protein>
    <submittedName>
        <fullName evidence="1">Uncharacterized protein</fullName>
    </submittedName>
</protein>
<proteinExistence type="predicted"/>
<organism evidence="1 2">
    <name type="scientific">Neobacillus massiliamazoniensis</name>
    <dbReference type="NCBI Taxonomy" id="1499688"/>
    <lineage>
        <taxon>Bacteria</taxon>
        <taxon>Bacillati</taxon>
        <taxon>Bacillota</taxon>
        <taxon>Bacilli</taxon>
        <taxon>Bacillales</taxon>
        <taxon>Bacillaceae</taxon>
        <taxon>Neobacillus</taxon>
    </lineage>
</organism>
<sequence>MMEAGRLLDFYENYSPYMEIDLVKMEDGYMETNSEQICPHLFYCSKCHNDEVIFIKE</sequence>